<feature type="transmembrane region" description="Helical" evidence="2">
    <location>
        <begin position="21"/>
        <end position="37"/>
    </location>
</feature>
<dbReference type="Gene3D" id="2.40.420.20">
    <property type="match status" value="1"/>
</dbReference>
<evidence type="ECO:0000313" key="3">
    <source>
        <dbReference type="EMBL" id="TVX89709.1"/>
    </source>
</evidence>
<protein>
    <submittedName>
        <fullName evidence="3">Efflux RND transporter periplasmic adaptor subunit</fullName>
    </submittedName>
</protein>
<proteinExistence type="predicted"/>
<keyword evidence="2" id="KW-0812">Transmembrane</keyword>
<keyword evidence="4" id="KW-1185">Reference proteome</keyword>
<name>A0A559IPY5_9BACL</name>
<sequence>MNENASVEEHSIQKRKKMLRFLLIGSTIALLILTLYSNTLRTLDLPKVWTEVGKQGQVVQEFRAIGTLRPVSEVELSSSAEWTVKNVRIKKGDRVTKGQTLITYENPDAHNRLQDEQGILARMKLELEAPQERYVEAVRNNDEASMRASKRDMKLAQLQIENQERKIQNLQQSIRRDSNIVAPFDGVITKLNAVTGAPSANDGFDVRLSNESLGYQTELSLPAAATEEMKMGDKLDLQSYGGGATRPLNGTIITIEHVDARAPSSPSLSVGEAETGIQQPLEAVDWNRIVVNVLDKTVRTGEQVRVNVTRTSGEGGGMLLSNKAIHKEGANHYVHVVEEDKGPLGNTYYIRKTKVAVGSANDSETVILSGAYLNEQIVVESTEPLVEGSRVRPQ</sequence>
<comment type="caution">
    <text evidence="3">The sequence shown here is derived from an EMBL/GenBank/DDBJ whole genome shotgun (WGS) entry which is preliminary data.</text>
</comment>
<evidence type="ECO:0000256" key="1">
    <source>
        <dbReference type="SAM" id="Coils"/>
    </source>
</evidence>
<dbReference type="PANTHER" id="PTHR30469">
    <property type="entry name" value="MULTIDRUG RESISTANCE PROTEIN MDTA"/>
    <property type="match status" value="1"/>
</dbReference>
<dbReference type="Gene3D" id="1.10.287.470">
    <property type="entry name" value="Helix hairpin bin"/>
    <property type="match status" value="1"/>
</dbReference>
<keyword evidence="2" id="KW-1133">Transmembrane helix</keyword>
<dbReference type="SUPFAM" id="SSF111369">
    <property type="entry name" value="HlyD-like secretion proteins"/>
    <property type="match status" value="1"/>
</dbReference>
<evidence type="ECO:0000256" key="2">
    <source>
        <dbReference type="SAM" id="Phobius"/>
    </source>
</evidence>
<keyword evidence="2" id="KW-0472">Membrane</keyword>
<dbReference type="Gene3D" id="2.40.50.100">
    <property type="match status" value="1"/>
</dbReference>
<dbReference type="EMBL" id="VNJK01000002">
    <property type="protein sequence ID" value="TVX89709.1"/>
    <property type="molecule type" value="Genomic_DNA"/>
</dbReference>
<dbReference type="GO" id="GO:1990281">
    <property type="term" value="C:efflux pump complex"/>
    <property type="evidence" value="ECO:0007669"/>
    <property type="project" value="TreeGrafter"/>
</dbReference>
<feature type="coiled-coil region" evidence="1">
    <location>
        <begin position="146"/>
        <end position="180"/>
    </location>
</feature>
<dbReference type="AlphaFoldDB" id="A0A559IPY5"/>
<organism evidence="3 4">
    <name type="scientific">Paenibacillus agilis</name>
    <dbReference type="NCBI Taxonomy" id="3020863"/>
    <lineage>
        <taxon>Bacteria</taxon>
        <taxon>Bacillati</taxon>
        <taxon>Bacillota</taxon>
        <taxon>Bacilli</taxon>
        <taxon>Bacillales</taxon>
        <taxon>Paenibacillaceae</taxon>
        <taxon>Paenibacillus</taxon>
    </lineage>
</organism>
<reference evidence="3 4" key="1">
    <citation type="submission" date="2019-07" db="EMBL/GenBank/DDBJ databases">
        <authorList>
            <person name="Kim J."/>
        </authorList>
    </citation>
    <scope>NUCLEOTIDE SEQUENCE [LARGE SCALE GENOMIC DNA]</scope>
    <source>
        <strain evidence="3 4">N4</strain>
    </source>
</reference>
<dbReference type="Proteomes" id="UP000318102">
    <property type="component" value="Unassembled WGS sequence"/>
</dbReference>
<dbReference type="RefSeq" id="WP_144992456.1">
    <property type="nucleotide sequence ID" value="NZ_VNJK01000002.1"/>
</dbReference>
<dbReference type="OrthoDB" id="2593087at2"/>
<dbReference type="GO" id="GO:0015562">
    <property type="term" value="F:efflux transmembrane transporter activity"/>
    <property type="evidence" value="ECO:0007669"/>
    <property type="project" value="TreeGrafter"/>
</dbReference>
<keyword evidence="1" id="KW-0175">Coiled coil</keyword>
<evidence type="ECO:0000313" key="4">
    <source>
        <dbReference type="Proteomes" id="UP000318102"/>
    </source>
</evidence>
<accession>A0A559IPY5</accession>
<dbReference type="PANTHER" id="PTHR30469:SF15">
    <property type="entry name" value="HLYD FAMILY OF SECRETION PROTEINS"/>
    <property type="match status" value="1"/>
</dbReference>
<gene>
    <name evidence="3" type="ORF">FPZ44_18305</name>
</gene>